<evidence type="ECO:0000256" key="9">
    <source>
        <dbReference type="ARBA" id="ARBA00023136"/>
    </source>
</evidence>
<organism evidence="14 15">
    <name type="scientific">Hyphodiscus hymeniophilus</name>
    <dbReference type="NCBI Taxonomy" id="353542"/>
    <lineage>
        <taxon>Eukaryota</taxon>
        <taxon>Fungi</taxon>
        <taxon>Dikarya</taxon>
        <taxon>Ascomycota</taxon>
        <taxon>Pezizomycotina</taxon>
        <taxon>Leotiomycetes</taxon>
        <taxon>Helotiales</taxon>
        <taxon>Hyphodiscaceae</taxon>
        <taxon>Hyphodiscus</taxon>
    </lineage>
</organism>
<name>A0A9P7AZR8_9HELO</name>
<keyword evidence="4" id="KW-0813">Transport</keyword>
<keyword evidence="6 12" id="KW-0812">Transmembrane</keyword>
<evidence type="ECO:0000256" key="11">
    <source>
        <dbReference type="ARBA" id="ARBA00032555"/>
    </source>
</evidence>
<dbReference type="GO" id="GO:0006811">
    <property type="term" value="P:monoatomic ion transport"/>
    <property type="evidence" value="ECO:0007669"/>
    <property type="project" value="UniProtKB-KW"/>
</dbReference>
<dbReference type="Pfam" id="PF05050">
    <property type="entry name" value="Methyltransf_21"/>
    <property type="match status" value="1"/>
</dbReference>
<feature type="transmembrane region" description="Helical" evidence="12">
    <location>
        <begin position="217"/>
        <end position="234"/>
    </location>
</feature>
<comment type="function">
    <text evidence="1">Mediates high-affinity intracellular uptake of the rare oligo-element molybdenum.</text>
</comment>
<feature type="transmembrane region" description="Helical" evidence="12">
    <location>
        <begin position="62"/>
        <end position="81"/>
    </location>
</feature>
<reference evidence="14" key="1">
    <citation type="submission" date="2019-07" db="EMBL/GenBank/DDBJ databases">
        <title>Hyphodiscus hymeniophilus genome sequencing and assembly.</title>
        <authorList>
            <person name="Kramer G."/>
            <person name="Nodwell J."/>
        </authorList>
    </citation>
    <scope>NUCLEOTIDE SEQUENCE</scope>
    <source>
        <strain evidence="14">ATCC 34498</strain>
    </source>
</reference>
<keyword evidence="5" id="KW-1003">Cell membrane</keyword>
<proteinExistence type="predicted"/>
<dbReference type="InterPro" id="IPR036259">
    <property type="entry name" value="MFS_trans_sf"/>
</dbReference>
<evidence type="ECO:0000256" key="4">
    <source>
        <dbReference type="ARBA" id="ARBA00022448"/>
    </source>
</evidence>
<dbReference type="GO" id="GO:0015098">
    <property type="term" value="F:molybdate ion transmembrane transporter activity"/>
    <property type="evidence" value="ECO:0007669"/>
    <property type="project" value="InterPro"/>
</dbReference>
<keyword evidence="8" id="KW-0406">Ion transport</keyword>
<keyword evidence="7 12" id="KW-1133">Transmembrane helix</keyword>
<feature type="transmembrane region" description="Helical" evidence="12">
    <location>
        <begin position="341"/>
        <end position="359"/>
    </location>
</feature>
<evidence type="ECO:0000256" key="1">
    <source>
        <dbReference type="ARBA" id="ARBA00003019"/>
    </source>
</evidence>
<feature type="transmembrane region" description="Helical" evidence="12">
    <location>
        <begin position="371"/>
        <end position="392"/>
    </location>
</feature>
<evidence type="ECO:0000256" key="8">
    <source>
        <dbReference type="ARBA" id="ARBA00023065"/>
    </source>
</evidence>
<dbReference type="PANTHER" id="PTHR23516">
    <property type="entry name" value="SAM (S-ADENOSYL METHIONINE) TRANSPORTER"/>
    <property type="match status" value="1"/>
</dbReference>
<protein>
    <recommendedName>
        <fullName evidence="3">Molybdate-anion transporter</fullName>
    </recommendedName>
    <alternativeName>
        <fullName evidence="10">Major facilitator superfamily domain-containing protein 5</fullName>
    </alternativeName>
    <alternativeName>
        <fullName evidence="11">Molybdate transporter 2 homolog</fullName>
    </alternativeName>
</protein>
<dbReference type="Pfam" id="PF05631">
    <property type="entry name" value="MFS_5"/>
    <property type="match status" value="1"/>
</dbReference>
<evidence type="ECO:0000256" key="6">
    <source>
        <dbReference type="ARBA" id="ARBA00022692"/>
    </source>
</evidence>
<evidence type="ECO:0000256" key="10">
    <source>
        <dbReference type="ARBA" id="ARBA00030646"/>
    </source>
</evidence>
<keyword evidence="9 12" id="KW-0472">Membrane</keyword>
<sequence>MDFYSSNVVVFVAINLALSYRQWRYQDGKVNKTSGGSQPGEPEAILAAEAVNKQFKRRFLPVYLLVSGADWLQGPYIYTMYKDEKGLAEETVGHLFLTGFLAAAISGSFVGSLADRYGRRSACLFFCVTYSVSCMTILFDDIIILFLGRVLGGFSTILMYSVFESWMVTEYHRQHLDEAGGSLNDIFGTMSTLNSIVAIIAGLFAQGISDLIGTQKAPFMISVACLILAFLSISKHWSENYGESANRDCLTSEPKAPEKSGFQLIKDDKRLWALAATSCFFEGSMYLWIFFKFPALRFTHQLGGKGSDLPFGMIFAALMTRRRVAFHTTQVCISGERHRDNMFMVCGGALLTAAAAVVSSQSPQTQPNMAIPQNIVFGITFLVSAILLLGTYHRDNILSSLGSSRGDARYIFVDLGANRGDSLEVFLGSEDAKFKYDFPRPEWATYKQADIYLFEANPVFNTPLVLSKEKYAAQGINVNIFPSTVVDVRDGTRTFFLDTVNTAHDFWGSSIYADHPDAVASHSNGTELSAINISRWLLMNTLPRDFVVVKMDIEGAEYEVIPHMAEMSAWTVMDHLLVEWHALPESVPGSHEMAKVAAEKLQIEGVNMPAYDSPA</sequence>
<feature type="transmembrane region" description="Helical" evidence="12">
    <location>
        <begin position="121"/>
        <end position="139"/>
    </location>
</feature>
<dbReference type="SUPFAM" id="SSF103473">
    <property type="entry name" value="MFS general substrate transporter"/>
    <property type="match status" value="1"/>
</dbReference>
<dbReference type="Gene3D" id="3.40.50.150">
    <property type="entry name" value="Vaccinia Virus protein VP39"/>
    <property type="match status" value="1"/>
</dbReference>
<dbReference type="OrthoDB" id="263957at2759"/>
<evidence type="ECO:0000256" key="3">
    <source>
        <dbReference type="ARBA" id="ARBA00021242"/>
    </source>
</evidence>
<dbReference type="SUPFAM" id="SSF53335">
    <property type="entry name" value="S-adenosyl-L-methionine-dependent methyltransferases"/>
    <property type="match status" value="1"/>
</dbReference>
<feature type="transmembrane region" description="Helical" evidence="12">
    <location>
        <begin position="271"/>
        <end position="290"/>
    </location>
</feature>
<evidence type="ECO:0000313" key="15">
    <source>
        <dbReference type="Proteomes" id="UP000785200"/>
    </source>
</evidence>
<comment type="caution">
    <text evidence="14">The sequence shown here is derived from an EMBL/GenBank/DDBJ whole genome shotgun (WGS) entry which is preliminary data.</text>
</comment>
<dbReference type="GO" id="GO:0005886">
    <property type="term" value="C:plasma membrane"/>
    <property type="evidence" value="ECO:0007669"/>
    <property type="project" value="UniProtKB-SubCell"/>
</dbReference>
<feature type="transmembrane region" description="Helical" evidence="12">
    <location>
        <begin position="93"/>
        <end position="114"/>
    </location>
</feature>
<dbReference type="EMBL" id="VNKQ01000004">
    <property type="protein sequence ID" value="KAG0651315.1"/>
    <property type="molecule type" value="Genomic_DNA"/>
</dbReference>
<dbReference type="Proteomes" id="UP000785200">
    <property type="component" value="Unassembled WGS sequence"/>
</dbReference>
<dbReference type="AlphaFoldDB" id="A0A9P7AZR8"/>
<comment type="subcellular location">
    <subcellularLocation>
        <location evidence="2">Cell membrane</location>
        <topology evidence="2">Multi-pass membrane protein</topology>
    </subcellularLocation>
</comment>
<accession>A0A9P7AZR8</accession>
<evidence type="ECO:0000256" key="2">
    <source>
        <dbReference type="ARBA" id="ARBA00004651"/>
    </source>
</evidence>
<evidence type="ECO:0000259" key="13">
    <source>
        <dbReference type="Pfam" id="PF05050"/>
    </source>
</evidence>
<evidence type="ECO:0000256" key="12">
    <source>
        <dbReference type="SAM" id="Phobius"/>
    </source>
</evidence>
<evidence type="ECO:0000256" key="7">
    <source>
        <dbReference type="ARBA" id="ARBA00022989"/>
    </source>
</evidence>
<dbReference type="PANTHER" id="PTHR23516:SF1">
    <property type="entry name" value="MOLYBDATE-ANION TRANSPORTER"/>
    <property type="match status" value="1"/>
</dbReference>
<feature type="transmembrane region" description="Helical" evidence="12">
    <location>
        <begin position="183"/>
        <end position="205"/>
    </location>
</feature>
<dbReference type="Gene3D" id="1.20.1250.20">
    <property type="entry name" value="MFS general substrate transporter like domains"/>
    <property type="match status" value="1"/>
</dbReference>
<gene>
    <name evidence="14" type="ORF">D0Z07_2137</name>
</gene>
<feature type="domain" description="Methyltransferase FkbM" evidence="13">
    <location>
        <begin position="415"/>
        <end position="585"/>
    </location>
</feature>
<dbReference type="InterPro" id="IPR006342">
    <property type="entry name" value="FkbM_mtfrase"/>
</dbReference>
<evidence type="ECO:0000256" key="5">
    <source>
        <dbReference type="ARBA" id="ARBA00022475"/>
    </source>
</evidence>
<dbReference type="InterPro" id="IPR008509">
    <property type="entry name" value="MOT2/MFSD5"/>
</dbReference>
<keyword evidence="15" id="KW-1185">Reference proteome</keyword>
<evidence type="ECO:0000313" key="14">
    <source>
        <dbReference type="EMBL" id="KAG0651315.1"/>
    </source>
</evidence>
<dbReference type="InterPro" id="IPR029063">
    <property type="entry name" value="SAM-dependent_MTases_sf"/>
</dbReference>